<keyword evidence="2" id="KW-0862">Zinc</keyword>
<dbReference type="PANTHER" id="PTHR46199:SF3">
    <property type="entry name" value="RAC GTPASE-ACTIVATING PROTEIN 1"/>
    <property type="match status" value="1"/>
</dbReference>
<keyword evidence="3" id="KW-0175">Coiled coil</keyword>
<dbReference type="GO" id="GO:0051256">
    <property type="term" value="P:mitotic spindle midzone assembly"/>
    <property type="evidence" value="ECO:0007669"/>
    <property type="project" value="TreeGrafter"/>
</dbReference>
<keyword evidence="6" id="KW-1185">Reference proteome</keyword>
<dbReference type="GO" id="GO:0005634">
    <property type="term" value="C:nucleus"/>
    <property type="evidence" value="ECO:0007669"/>
    <property type="project" value="TreeGrafter"/>
</dbReference>
<evidence type="ECO:0000256" key="1">
    <source>
        <dbReference type="ARBA" id="ARBA00022723"/>
    </source>
</evidence>
<organism evidence="6 7">
    <name type="scientific">Strongyloides venezuelensis</name>
    <name type="common">Threadworm</name>
    <dbReference type="NCBI Taxonomy" id="75913"/>
    <lineage>
        <taxon>Eukaryota</taxon>
        <taxon>Metazoa</taxon>
        <taxon>Ecdysozoa</taxon>
        <taxon>Nematoda</taxon>
        <taxon>Chromadorea</taxon>
        <taxon>Rhabditida</taxon>
        <taxon>Tylenchina</taxon>
        <taxon>Panagrolaimomorpha</taxon>
        <taxon>Strongyloidoidea</taxon>
        <taxon>Strongyloididae</taxon>
        <taxon>Strongyloides</taxon>
    </lineage>
</organism>
<dbReference type="Pfam" id="PF00620">
    <property type="entry name" value="RhoGAP"/>
    <property type="match status" value="1"/>
</dbReference>
<dbReference type="InterPro" id="IPR002219">
    <property type="entry name" value="PKC_DAG/PE"/>
</dbReference>
<dbReference type="CDD" id="cd20821">
    <property type="entry name" value="C1_MgcRacGAP"/>
    <property type="match status" value="1"/>
</dbReference>
<protein>
    <submittedName>
        <fullName evidence="7">Rac GTPase-activating protein 1 (inferred by orthology to a human protein)</fullName>
    </submittedName>
</protein>
<dbReference type="GO" id="GO:0030496">
    <property type="term" value="C:midbody"/>
    <property type="evidence" value="ECO:0007669"/>
    <property type="project" value="TreeGrafter"/>
</dbReference>
<feature type="domain" description="Rho-GAP" evidence="5">
    <location>
        <begin position="367"/>
        <end position="555"/>
    </location>
</feature>
<evidence type="ECO:0000313" key="6">
    <source>
        <dbReference type="Proteomes" id="UP000035680"/>
    </source>
</evidence>
<accession>A0A0K0FK41</accession>
<dbReference type="GO" id="GO:0032154">
    <property type="term" value="C:cleavage furrow"/>
    <property type="evidence" value="ECO:0007669"/>
    <property type="project" value="TreeGrafter"/>
</dbReference>
<dbReference type="AlphaFoldDB" id="A0A0K0FK41"/>
<dbReference type="GO" id="GO:0051233">
    <property type="term" value="C:spindle midzone"/>
    <property type="evidence" value="ECO:0007669"/>
    <property type="project" value="TreeGrafter"/>
</dbReference>
<keyword evidence="1" id="KW-0479">Metal-binding</keyword>
<dbReference type="InterPro" id="IPR046349">
    <property type="entry name" value="C1-like_sf"/>
</dbReference>
<evidence type="ECO:0000256" key="2">
    <source>
        <dbReference type="ARBA" id="ARBA00022833"/>
    </source>
</evidence>
<dbReference type="SMART" id="SM00109">
    <property type="entry name" value="C1"/>
    <property type="match status" value="1"/>
</dbReference>
<dbReference type="Pfam" id="PF00130">
    <property type="entry name" value="C1_1"/>
    <property type="match status" value="1"/>
</dbReference>
<dbReference type="SMART" id="SM00324">
    <property type="entry name" value="RhoGAP"/>
    <property type="match status" value="1"/>
</dbReference>
<dbReference type="GO" id="GO:0007266">
    <property type="term" value="P:Rho protein signal transduction"/>
    <property type="evidence" value="ECO:0007669"/>
    <property type="project" value="TreeGrafter"/>
</dbReference>
<dbReference type="GO" id="GO:0000281">
    <property type="term" value="P:mitotic cytokinesis"/>
    <property type="evidence" value="ECO:0007669"/>
    <property type="project" value="TreeGrafter"/>
</dbReference>
<dbReference type="Gene3D" id="1.10.555.10">
    <property type="entry name" value="Rho GTPase activation protein"/>
    <property type="match status" value="1"/>
</dbReference>
<dbReference type="PROSITE" id="PS50238">
    <property type="entry name" value="RHOGAP"/>
    <property type="match status" value="1"/>
</dbReference>
<dbReference type="InterPro" id="IPR008936">
    <property type="entry name" value="Rho_GTPase_activation_prot"/>
</dbReference>
<dbReference type="STRING" id="75913.A0A0K0FK41"/>
<dbReference type="GO" id="GO:0097149">
    <property type="term" value="C:centralspindlin complex"/>
    <property type="evidence" value="ECO:0007669"/>
    <property type="project" value="TreeGrafter"/>
</dbReference>
<evidence type="ECO:0000259" key="5">
    <source>
        <dbReference type="PROSITE" id="PS50238"/>
    </source>
</evidence>
<dbReference type="GO" id="GO:0046872">
    <property type="term" value="F:metal ion binding"/>
    <property type="evidence" value="ECO:0007669"/>
    <property type="project" value="UniProtKB-KW"/>
</dbReference>
<proteinExistence type="predicted"/>
<dbReference type="Proteomes" id="UP000035680">
    <property type="component" value="Unassembled WGS sequence"/>
</dbReference>
<dbReference type="PROSITE" id="PS50081">
    <property type="entry name" value="ZF_DAG_PE_2"/>
    <property type="match status" value="1"/>
</dbReference>
<evidence type="ECO:0000313" key="7">
    <source>
        <dbReference type="WBParaSite" id="SVE_0940400.1"/>
    </source>
</evidence>
<sequence>MDLSFSTNLLNFSNLLFEEAEEMMTSNESVIISLCQTIKDLLIRCQSFEDANNSLEVELVRKEKNVSEITKELAIKNAQLLDSRTQIKVLHKRNKELEGKVEKLVGVIDVLRKATSGEIEFDTLNALIDVDTISFKTRKERDSEPLDENMFDKTGDSCDDFFTISQNHHRHGVTNRKRSTSVSEKCESSQKKFVDDGYIGSEPLVAPEVNQNVTDVKIHVETLTPVSEIKDTPRACGPAYQLPKTKVRRSLSETTIYSCKQNGVQTSNEDFGLSSICGGSIASLNSNNIENAWVNDIHDITSRSHSFEKYSLAMGYCDCCKAFVIRSKTMYRCKDCRIVCHPECTDRAPKPCIPKGRPYKSVSKTKFNLSDICPHRFPFIPFIVVHCVVVLEKFYLTTEGLYRIPGAESDVTKLYSAFLYNKSVPSFKDVEPETITGCLKKFLNELRAPLIPRSSWKEFVSAVRCRDNNTLAYAIADLPAPNLHTLSYLCLHWLKVAEHCQQNKMPSENIAKILGPTIVGFSKSPGVLTKTQMENETESQYLVMLALLQLPESYWMQFLTRKNTDGRSKTPIGVMNTLKRKQLYQEKLCSGSQSNAIFSPLVVRY</sequence>
<dbReference type="Gene3D" id="3.30.60.20">
    <property type="match status" value="1"/>
</dbReference>
<name>A0A0K0FK41_STRVS</name>
<dbReference type="PANTHER" id="PTHR46199">
    <property type="entry name" value="RAC GTPASE-ACTIVATING PROTEIN 1"/>
    <property type="match status" value="1"/>
</dbReference>
<feature type="coiled-coil region" evidence="3">
    <location>
        <begin position="38"/>
        <end position="72"/>
    </location>
</feature>
<evidence type="ECO:0000256" key="3">
    <source>
        <dbReference type="SAM" id="Coils"/>
    </source>
</evidence>
<dbReference type="WBParaSite" id="SVE_0940400.1">
    <property type="protein sequence ID" value="SVE_0940400.1"/>
    <property type="gene ID" value="SVE_0940400"/>
</dbReference>
<dbReference type="GO" id="GO:0005096">
    <property type="term" value="F:GTPase activator activity"/>
    <property type="evidence" value="ECO:0007669"/>
    <property type="project" value="TreeGrafter"/>
</dbReference>
<feature type="domain" description="Phorbol-ester/DAG-type" evidence="4">
    <location>
        <begin position="304"/>
        <end position="352"/>
    </location>
</feature>
<reference evidence="6" key="1">
    <citation type="submission" date="2014-07" db="EMBL/GenBank/DDBJ databases">
        <authorList>
            <person name="Martin A.A"/>
            <person name="De Silva N."/>
        </authorList>
    </citation>
    <scope>NUCLEOTIDE SEQUENCE</scope>
</reference>
<reference evidence="7" key="2">
    <citation type="submission" date="2015-08" db="UniProtKB">
        <authorList>
            <consortium name="WormBaseParasite"/>
        </authorList>
    </citation>
    <scope>IDENTIFICATION</scope>
</reference>
<dbReference type="SUPFAM" id="SSF48350">
    <property type="entry name" value="GTPase activation domain, GAP"/>
    <property type="match status" value="1"/>
</dbReference>
<dbReference type="InterPro" id="IPR000198">
    <property type="entry name" value="RhoGAP_dom"/>
</dbReference>
<dbReference type="PROSITE" id="PS00479">
    <property type="entry name" value="ZF_DAG_PE_1"/>
    <property type="match status" value="1"/>
</dbReference>
<dbReference type="SUPFAM" id="SSF57889">
    <property type="entry name" value="Cysteine-rich domain"/>
    <property type="match status" value="1"/>
</dbReference>
<evidence type="ECO:0000259" key="4">
    <source>
        <dbReference type="PROSITE" id="PS50081"/>
    </source>
</evidence>